<keyword evidence="11 15" id="KW-0133">Cell shape</keyword>
<comment type="pathway">
    <text evidence="15">Cell wall biogenesis; peptidoglycan biosynthesis.</text>
</comment>
<comment type="catalytic activity">
    <reaction evidence="14 15">
        <text>2 D-alanine + ATP = D-alanyl-D-alanine + ADP + phosphate + H(+)</text>
        <dbReference type="Rhea" id="RHEA:11224"/>
        <dbReference type="ChEBI" id="CHEBI:15378"/>
        <dbReference type="ChEBI" id="CHEBI:30616"/>
        <dbReference type="ChEBI" id="CHEBI:43474"/>
        <dbReference type="ChEBI" id="CHEBI:57416"/>
        <dbReference type="ChEBI" id="CHEBI:57822"/>
        <dbReference type="ChEBI" id="CHEBI:456216"/>
        <dbReference type="EC" id="6.3.2.4"/>
    </reaction>
</comment>
<dbReference type="InterPro" id="IPR013815">
    <property type="entry name" value="ATP_grasp_subdomain_1"/>
</dbReference>
<sequence>MAGRSSRTAPKVAVLMGGRSAEREVSLVSGRECAAALREAGYEVVEVDAGRDLAARLSEIVPDVCFNALHGRWGEDGCVQGLLEWLGLAYTHSGVLASALAMDKTRAKAAFAAAGLPVVESLIAPRSEVMARHVMATPYVVKPNAEGSSVGVYIVPANANTPPQLGPEMPDEVMVETYVPGRELTCAVLGDRAFCVTEIVTAGWYDYHAKYAPGGSRHVCPAEIPAEITAACRDYALRAHRALGCSGLSRSDFRWDDSRGLGGLYILETNTQPGMTPTSLAPEQAAAEGMSFADLCRWIVEDASCGR</sequence>
<dbReference type="HAMAP" id="MF_00047">
    <property type="entry name" value="Dala_Dala_lig"/>
    <property type="match status" value="1"/>
</dbReference>
<evidence type="ECO:0000313" key="19">
    <source>
        <dbReference type="Proteomes" id="UP001205601"/>
    </source>
</evidence>
<name>A0ABT2NKG1_9RHOB</name>
<comment type="cofactor">
    <cofactor evidence="2">
        <name>Mg(2+)</name>
        <dbReference type="ChEBI" id="CHEBI:18420"/>
    </cofactor>
</comment>
<accession>A0ABT2NKG1</accession>
<dbReference type="PIRSF" id="PIRSF039102">
    <property type="entry name" value="Ddl/VanB"/>
    <property type="match status" value="1"/>
</dbReference>
<evidence type="ECO:0000313" key="18">
    <source>
        <dbReference type="EMBL" id="MCT8329394.1"/>
    </source>
</evidence>
<evidence type="ECO:0000256" key="14">
    <source>
        <dbReference type="ARBA" id="ARBA00047614"/>
    </source>
</evidence>
<dbReference type="PROSITE" id="PS00843">
    <property type="entry name" value="DALA_DALA_LIGASE_1"/>
    <property type="match status" value="1"/>
</dbReference>
<comment type="similarity">
    <text evidence="5 15">Belongs to the D-alanine--D-alanine ligase family.</text>
</comment>
<evidence type="ECO:0000259" key="17">
    <source>
        <dbReference type="PROSITE" id="PS50975"/>
    </source>
</evidence>
<dbReference type="NCBIfam" id="TIGR01205">
    <property type="entry name" value="D_ala_D_alaTIGR"/>
    <property type="match status" value="1"/>
</dbReference>
<evidence type="ECO:0000256" key="13">
    <source>
        <dbReference type="ARBA" id="ARBA00023316"/>
    </source>
</evidence>
<comment type="cofactor">
    <cofactor evidence="1">
        <name>Mn(2+)</name>
        <dbReference type="ChEBI" id="CHEBI:29035"/>
    </cofactor>
</comment>
<proteinExistence type="inferred from homology"/>
<evidence type="ECO:0000256" key="5">
    <source>
        <dbReference type="ARBA" id="ARBA00010871"/>
    </source>
</evidence>
<dbReference type="InterPro" id="IPR000291">
    <property type="entry name" value="D-Ala_lig_Van_CS"/>
</dbReference>
<dbReference type="Proteomes" id="UP001205601">
    <property type="component" value="Unassembled WGS sequence"/>
</dbReference>
<dbReference type="RefSeq" id="WP_261494817.1">
    <property type="nucleotide sequence ID" value="NZ_JAOCQF010000001.1"/>
</dbReference>
<dbReference type="Gene3D" id="3.40.50.20">
    <property type="match status" value="1"/>
</dbReference>
<dbReference type="SUPFAM" id="SSF52440">
    <property type="entry name" value="PreATP-grasp domain"/>
    <property type="match status" value="1"/>
</dbReference>
<evidence type="ECO:0000256" key="6">
    <source>
        <dbReference type="ARBA" id="ARBA00012216"/>
    </source>
</evidence>
<organism evidence="18 19">
    <name type="scientific">Albidovulum sediminis</name>
    <dbReference type="NCBI Taxonomy" id="3066345"/>
    <lineage>
        <taxon>Bacteria</taxon>
        <taxon>Pseudomonadati</taxon>
        <taxon>Pseudomonadota</taxon>
        <taxon>Alphaproteobacteria</taxon>
        <taxon>Rhodobacterales</taxon>
        <taxon>Paracoccaceae</taxon>
        <taxon>Albidovulum</taxon>
    </lineage>
</organism>
<evidence type="ECO:0000256" key="4">
    <source>
        <dbReference type="ARBA" id="ARBA00004496"/>
    </source>
</evidence>
<keyword evidence="8 15" id="KW-0436">Ligase</keyword>
<dbReference type="InterPro" id="IPR016185">
    <property type="entry name" value="PreATP-grasp_dom_sf"/>
</dbReference>
<dbReference type="InterPro" id="IPR011761">
    <property type="entry name" value="ATP-grasp"/>
</dbReference>
<dbReference type="InterPro" id="IPR005905">
    <property type="entry name" value="D_ala_D_ala"/>
</dbReference>
<evidence type="ECO:0000256" key="16">
    <source>
        <dbReference type="PROSITE-ProRule" id="PRU00409"/>
    </source>
</evidence>
<dbReference type="Gene3D" id="3.30.1490.20">
    <property type="entry name" value="ATP-grasp fold, A domain"/>
    <property type="match status" value="1"/>
</dbReference>
<evidence type="ECO:0000256" key="12">
    <source>
        <dbReference type="ARBA" id="ARBA00022984"/>
    </source>
</evidence>
<comment type="caution">
    <text evidence="18">The sequence shown here is derived from an EMBL/GenBank/DDBJ whole genome shotgun (WGS) entry which is preliminary data.</text>
</comment>
<dbReference type="Gene3D" id="3.30.470.20">
    <property type="entry name" value="ATP-grasp fold, B domain"/>
    <property type="match status" value="1"/>
</dbReference>
<dbReference type="SUPFAM" id="SSF56059">
    <property type="entry name" value="Glutathione synthetase ATP-binding domain-like"/>
    <property type="match status" value="1"/>
</dbReference>
<evidence type="ECO:0000256" key="10">
    <source>
        <dbReference type="ARBA" id="ARBA00022840"/>
    </source>
</evidence>
<evidence type="ECO:0000256" key="1">
    <source>
        <dbReference type="ARBA" id="ARBA00001936"/>
    </source>
</evidence>
<protein>
    <recommendedName>
        <fullName evidence="6 15">D-alanine--D-alanine ligase</fullName>
        <ecNumber evidence="6 15">6.3.2.4</ecNumber>
    </recommendedName>
    <alternativeName>
        <fullName evidence="15">D-Ala-D-Ala ligase</fullName>
    </alternativeName>
    <alternativeName>
        <fullName evidence="15">D-alanylalanine synthetase</fullName>
    </alternativeName>
</protein>
<dbReference type="Pfam" id="PF01820">
    <property type="entry name" value="Dala_Dala_lig_N"/>
    <property type="match status" value="1"/>
</dbReference>
<evidence type="ECO:0000256" key="2">
    <source>
        <dbReference type="ARBA" id="ARBA00001946"/>
    </source>
</evidence>
<keyword evidence="7 15" id="KW-0963">Cytoplasm</keyword>
<evidence type="ECO:0000256" key="7">
    <source>
        <dbReference type="ARBA" id="ARBA00022490"/>
    </source>
</evidence>
<dbReference type="NCBIfam" id="NF002378">
    <property type="entry name" value="PRK01372.1"/>
    <property type="match status" value="1"/>
</dbReference>
<evidence type="ECO:0000256" key="9">
    <source>
        <dbReference type="ARBA" id="ARBA00022741"/>
    </source>
</evidence>
<keyword evidence="13 15" id="KW-0961">Cell wall biogenesis/degradation</keyword>
<dbReference type="PROSITE" id="PS00844">
    <property type="entry name" value="DALA_DALA_LIGASE_2"/>
    <property type="match status" value="1"/>
</dbReference>
<keyword evidence="19" id="KW-1185">Reference proteome</keyword>
<keyword evidence="10 16" id="KW-0067">ATP-binding</keyword>
<keyword evidence="9 16" id="KW-0547">Nucleotide-binding</keyword>
<gene>
    <name evidence="15" type="primary">ddl</name>
    <name evidence="18" type="ORF">N5I32_07715</name>
</gene>
<evidence type="ECO:0000256" key="8">
    <source>
        <dbReference type="ARBA" id="ARBA00022598"/>
    </source>
</evidence>
<evidence type="ECO:0000256" key="3">
    <source>
        <dbReference type="ARBA" id="ARBA00003921"/>
    </source>
</evidence>
<dbReference type="PANTHER" id="PTHR23132:SF23">
    <property type="entry name" value="D-ALANINE--D-ALANINE LIGASE B"/>
    <property type="match status" value="1"/>
</dbReference>
<dbReference type="PANTHER" id="PTHR23132">
    <property type="entry name" value="D-ALANINE--D-ALANINE LIGASE"/>
    <property type="match status" value="1"/>
</dbReference>
<dbReference type="InterPro" id="IPR011095">
    <property type="entry name" value="Dala_Dala_lig_C"/>
</dbReference>
<dbReference type="EMBL" id="JAOCQF010000001">
    <property type="protein sequence ID" value="MCT8329394.1"/>
    <property type="molecule type" value="Genomic_DNA"/>
</dbReference>
<feature type="domain" description="ATP-grasp" evidence="17">
    <location>
        <begin position="108"/>
        <end position="301"/>
    </location>
</feature>
<evidence type="ECO:0000256" key="15">
    <source>
        <dbReference type="HAMAP-Rule" id="MF_00047"/>
    </source>
</evidence>
<keyword evidence="12 15" id="KW-0573">Peptidoglycan synthesis</keyword>
<comment type="function">
    <text evidence="3 15">Cell wall formation.</text>
</comment>
<dbReference type="PROSITE" id="PS50975">
    <property type="entry name" value="ATP_GRASP"/>
    <property type="match status" value="1"/>
</dbReference>
<comment type="subcellular location">
    <subcellularLocation>
        <location evidence="4 15">Cytoplasm</location>
    </subcellularLocation>
</comment>
<evidence type="ECO:0000256" key="11">
    <source>
        <dbReference type="ARBA" id="ARBA00022960"/>
    </source>
</evidence>
<dbReference type="GO" id="GO:0016874">
    <property type="term" value="F:ligase activity"/>
    <property type="evidence" value="ECO:0007669"/>
    <property type="project" value="UniProtKB-KW"/>
</dbReference>
<dbReference type="EC" id="6.3.2.4" evidence="6 15"/>
<dbReference type="InterPro" id="IPR011127">
    <property type="entry name" value="Dala_Dala_lig_N"/>
</dbReference>
<reference evidence="19" key="1">
    <citation type="submission" date="2023-07" db="EMBL/GenBank/DDBJ databases">
        <title>Defluviimonas sediminis sp. nov., isolated from mangrove sediment.</title>
        <authorList>
            <person name="Liu L."/>
            <person name="Li J."/>
            <person name="Huang Y."/>
            <person name="Pan J."/>
            <person name="Li M."/>
        </authorList>
    </citation>
    <scope>NUCLEOTIDE SEQUENCE [LARGE SCALE GENOMIC DNA]</scope>
    <source>
        <strain evidence="19">FT324</strain>
    </source>
</reference>
<dbReference type="Pfam" id="PF07478">
    <property type="entry name" value="Dala_Dala_lig_C"/>
    <property type="match status" value="1"/>
</dbReference>